<evidence type="ECO:0000256" key="4">
    <source>
        <dbReference type="ARBA" id="ARBA00023136"/>
    </source>
</evidence>
<feature type="transmembrane region" description="Helical" evidence="5">
    <location>
        <begin position="95"/>
        <end position="113"/>
    </location>
</feature>
<dbReference type="GO" id="GO:0005886">
    <property type="term" value="C:plasma membrane"/>
    <property type="evidence" value="ECO:0007669"/>
    <property type="project" value="UniProtKB-SubCell"/>
</dbReference>
<name>A0A840S4Z8_9BURK</name>
<evidence type="ECO:0000313" key="7">
    <source>
        <dbReference type="Proteomes" id="UP000554837"/>
    </source>
</evidence>
<feature type="transmembrane region" description="Helical" evidence="5">
    <location>
        <begin position="125"/>
        <end position="154"/>
    </location>
</feature>
<keyword evidence="2 5" id="KW-0812">Transmembrane</keyword>
<dbReference type="EMBL" id="JACHHO010000001">
    <property type="protein sequence ID" value="MBB5203590.1"/>
    <property type="molecule type" value="Genomic_DNA"/>
</dbReference>
<dbReference type="PANTHER" id="PTHR43701">
    <property type="entry name" value="MEMBRANE TRANSPORTER PROTEIN MJ0441-RELATED"/>
    <property type="match status" value="1"/>
</dbReference>
<keyword evidence="5" id="KW-1003">Cell membrane</keyword>
<evidence type="ECO:0000313" key="6">
    <source>
        <dbReference type="EMBL" id="MBB5203590.1"/>
    </source>
</evidence>
<dbReference type="InterPro" id="IPR002781">
    <property type="entry name" value="TM_pro_TauE-like"/>
</dbReference>
<evidence type="ECO:0000256" key="5">
    <source>
        <dbReference type="RuleBase" id="RU363041"/>
    </source>
</evidence>
<keyword evidence="3 5" id="KW-1133">Transmembrane helix</keyword>
<evidence type="ECO:0000256" key="3">
    <source>
        <dbReference type="ARBA" id="ARBA00022989"/>
    </source>
</evidence>
<gene>
    <name evidence="6" type="ORF">HNQ51_000883</name>
</gene>
<evidence type="ECO:0000256" key="2">
    <source>
        <dbReference type="ARBA" id="ARBA00022692"/>
    </source>
</evidence>
<evidence type="ECO:0000256" key="1">
    <source>
        <dbReference type="ARBA" id="ARBA00004141"/>
    </source>
</evidence>
<keyword evidence="7" id="KW-1185">Reference proteome</keyword>
<accession>A0A840S4Z8</accession>
<dbReference type="OrthoDB" id="560496at2"/>
<feature type="transmembrane region" description="Helical" evidence="5">
    <location>
        <begin position="41"/>
        <end position="62"/>
    </location>
</feature>
<dbReference type="InterPro" id="IPR051598">
    <property type="entry name" value="TSUP/Inactive_protease-like"/>
</dbReference>
<organism evidence="6 7">
    <name type="scientific">Inhella inkyongensis</name>
    <dbReference type="NCBI Taxonomy" id="392593"/>
    <lineage>
        <taxon>Bacteria</taxon>
        <taxon>Pseudomonadati</taxon>
        <taxon>Pseudomonadota</taxon>
        <taxon>Betaproteobacteria</taxon>
        <taxon>Burkholderiales</taxon>
        <taxon>Sphaerotilaceae</taxon>
        <taxon>Inhella</taxon>
    </lineage>
</organism>
<dbReference type="RefSeq" id="WP_138857367.1">
    <property type="nucleotide sequence ID" value="NZ_CP040709.1"/>
</dbReference>
<comment type="caution">
    <text evidence="6">The sequence shown here is derived from an EMBL/GenBank/DDBJ whole genome shotgun (WGS) entry which is preliminary data.</text>
</comment>
<sequence length="241" mass="24889">MTELLLPAGVFLIALLYSSVGHAGASGYIAVMSLLSLAPAFIKPSALVLNILVASIASLQFWRAGHFRWALFWPFALAAVPLAFVGGTIDLPRQAFQWLLGAVLLYSAWRLMVQARQPLEVKPPHLPLALLAGGFIGLLSGLTGTGGGIFLTPLLLFAGWAAPKQAAAVSALFILLNSASGLSGWLVSGQSLPGGLLPLLLAAGAGGLVGSWLGARQLAPAGIKRFLALVLLIAGAKLLLS</sequence>
<feature type="transmembrane region" description="Helical" evidence="5">
    <location>
        <begin position="69"/>
        <end position="89"/>
    </location>
</feature>
<dbReference type="AlphaFoldDB" id="A0A840S4Z8"/>
<dbReference type="PANTHER" id="PTHR43701:SF5">
    <property type="entry name" value="MEMBRANE TRANSPORTER PROTEIN-RELATED"/>
    <property type="match status" value="1"/>
</dbReference>
<dbReference type="Proteomes" id="UP000554837">
    <property type="component" value="Unassembled WGS sequence"/>
</dbReference>
<comment type="subcellular location">
    <subcellularLocation>
        <location evidence="5">Cell membrane</location>
        <topology evidence="5">Multi-pass membrane protein</topology>
    </subcellularLocation>
    <subcellularLocation>
        <location evidence="1">Membrane</location>
        <topology evidence="1">Multi-pass membrane protein</topology>
    </subcellularLocation>
</comment>
<feature type="transmembrane region" description="Helical" evidence="5">
    <location>
        <begin position="221"/>
        <end position="240"/>
    </location>
</feature>
<reference evidence="6 7" key="1">
    <citation type="submission" date="2020-08" db="EMBL/GenBank/DDBJ databases">
        <title>Genomic Encyclopedia of Type Strains, Phase IV (KMG-IV): sequencing the most valuable type-strain genomes for metagenomic binning, comparative biology and taxonomic classification.</title>
        <authorList>
            <person name="Goeker M."/>
        </authorList>
    </citation>
    <scope>NUCLEOTIDE SEQUENCE [LARGE SCALE GENOMIC DNA]</scope>
    <source>
        <strain evidence="6 7">DSM 23958</strain>
    </source>
</reference>
<feature type="transmembrane region" description="Helical" evidence="5">
    <location>
        <begin position="194"/>
        <end position="215"/>
    </location>
</feature>
<protein>
    <recommendedName>
        <fullName evidence="5">Probable membrane transporter protein</fullName>
    </recommendedName>
</protein>
<comment type="similarity">
    <text evidence="5">Belongs to the 4-toluene sulfonate uptake permease (TSUP) (TC 2.A.102) family.</text>
</comment>
<feature type="transmembrane region" description="Helical" evidence="5">
    <location>
        <begin position="166"/>
        <end position="187"/>
    </location>
</feature>
<proteinExistence type="inferred from homology"/>
<dbReference type="Pfam" id="PF01925">
    <property type="entry name" value="TauE"/>
    <property type="match status" value="1"/>
</dbReference>
<keyword evidence="4 5" id="KW-0472">Membrane</keyword>